<dbReference type="PIRSF" id="PIRSF039090">
    <property type="entry name" value="Flis"/>
    <property type="match status" value="1"/>
</dbReference>
<evidence type="ECO:0000256" key="3">
    <source>
        <dbReference type="ARBA" id="ARBA00022490"/>
    </source>
</evidence>
<reference evidence="7 8" key="1">
    <citation type="journal article" date="2012" name="J. Bacteriol.">
        <title>Genome Sequence of n-Alkane-Degrading Hydrocarboniphaga effusa Strain AP103T (ATCC BAA-332T).</title>
        <authorList>
            <person name="Chang H.K."/>
            <person name="Zylstra G.J."/>
            <person name="Chae J.C."/>
        </authorList>
    </citation>
    <scope>NUCLEOTIDE SEQUENCE [LARGE SCALE GENOMIC DNA]</scope>
    <source>
        <strain evidence="7 8">AP103</strain>
    </source>
</reference>
<keyword evidence="4 6" id="KW-1005">Bacterial flagellum biogenesis</keyword>
<gene>
    <name evidence="7" type="ORF">WQQ_31220</name>
</gene>
<dbReference type="RefSeq" id="WP_007186061.1">
    <property type="nucleotide sequence ID" value="NZ_AKGD01000002.1"/>
</dbReference>
<sequence length="136" mass="14967">MSPSMATAARMRYYHQTASAAVAEEASPHRLISMLYDGVLERLAIARSSIARRDVTAKLRAINGAMAIVEHLRLVLDHQAGGEISARLDSLYDYMLRRMTQANASHDADALAEVSGLVMTIKSGWDQIDPALQENR</sequence>
<evidence type="ECO:0000256" key="2">
    <source>
        <dbReference type="ARBA" id="ARBA00008787"/>
    </source>
</evidence>
<accession>I8T6J1</accession>
<evidence type="ECO:0000256" key="5">
    <source>
        <dbReference type="ARBA" id="ARBA00023186"/>
    </source>
</evidence>
<dbReference type="AlphaFoldDB" id="I8T6J1"/>
<evidence type="ECO:0000256" key="1">
    <source>
        <dbReference type="ARBA" id="ARBA00004514"/>
    </source>
</evidence>
<dbReference type="GO" id="GO:0044780">
    <property type="term" value="P:bacterial-type flagellum assembly"/>
    <property type="evidence" value="ECO:0007669"/>
    <property type="project" value="InterPro"/>
</dbReference>
<dbReference type="SUPFAM" id="SSF101116">
    <property type="entry name" value="Flagellar export chaperone FliS"/>
    <property type="match status" value="1"/>
</dbReference>
<comment type="similarity">
    <text evidence="2 6">Belongs to the FliS family.</text>
</comment>
<comment type="caution">
    <text evidence="7">The sequence shown here is derived from an EMBL/GenBank/DDBJ whole genome shotgun (WGS) entry which is preliminary data.</text>
</comment>
<dbReference type="GO" id="GO:0005829">
    <property type="term" value="C:cytosol"/>
    <property type="evidence" value="ECO:0007669"/>
    <property type="project" value="UniProtKB-SubCell"/>
</dbReference>
<dbReference type="Proteomes" id="UP000003704">
    <property type="component" value="Unassembled WGS sequence"/>
</dbReference>
<dbReference type="NCBIfam" id="TIGR00208">
    <property type="entry name" value="fliS"/>
    <property type="match status" value="1"/>
</dbReference>
<dbReference type="GO" id="GO:0071973">
    <property type="term" value="P:bacterial-type flagellum-dependent cell motility"/>
    <property type="evidence" value="ECO:0007669"/>
    <property type="project" value="TreeGrafter"/>
</dbReference>
<keyword evidence="3 6" id="KW-0963">Cytoplasm</keyword>
<proteinExistence type="inferred from homology"/>
<keyword evidence="8" id="KW-1185">Reference proteome</keyword>
<dbReference type="STRING" id="1172194.WQQ_31220"/>
<evidence type="ECO:0000313" key="8">
    <source>
        <dbReference type="Proteomes" id="UP000003704"/>
    </source>
</evidence>
<name>I8T6J1_9GAMM</name>
<organism evidence="7 8">
    <name type="scientific">Hydrocarboniphaga effusa AP103</name>
    <dbReference type="NCBI Taxonomy" id="1172194"/>
    <lineage>
        <taxon>Bacteria</taxon>
        <taxon>Pseudomonadati</taxon>
        <taxon>Pseudomonadota</taxon>
        <taxon>Gammaproteobacteria</taxon>
        <taxon>Nevskiales</taxon>
        <taxon>Nevskiaceae</taxon>
        <taxon>Hydrocarboniphaga</taxon>
    </lineage>
</organism>
<dbReference type="CDD" id="cd16098">
    <property type="entry name" value="FliS"/>
    <property type="match status" value="1"/>
</dbReference>
<protein>
    <recommendedName>
        <fullName evidence="6">Flagellar secretion chaperone FliS</fullName>
    </recommendedName>
</protein>
<dbReference type="Gene3D" id="1.20.120.340">
    <property type="entry name" value="Flagellar protein FliS"/>
    <property type="match status" value="1"/>
</dbReference>
<keyword evidence="5" id="KW-0143">Chaperone</keyword>
<dbReference type="PANTHER" id="PTHR34773:SF1">
    <property type="entry name" value="FLAGELLAR SECRETION CHAPERONE FLIS"/>
    <property type="match status" value="1"/>
</dbReference>
<dbReference type="PANTHER" id="PTHR34773">
    <property type="entry name" value="FLAGELLAR SECRETION CHAPERONE FLIS"/>
    <property type="match status" value="1"/>
</dbReference>
<comment type="subcellular location">
    <subcellularLocation>
        <location evidence="1 6">Cytoplasm</location>
        <location evidence="1 6">Cytosol</location>
    </subcellularLocation>
</comment>
<dbReference type="EMBL" id="AKGD01000002">
    <property type="protein sequence ID" value="EIT69540.1"/>
    <property type="molecule type" value="Genomic_DNA"/>
</dbReference>
<evidence type="ECO:0000256" key="6">
    <source>
        <dbReference type="PIRNR" id="PIRNR039090"/>
    </source>
</evidence>
<dbReference type="Pfam" id="PF02561">
    <property type="entry name" value="FliS"/>
    <property type="match status" value="1"/>
</dbReference>
<evidence type="ECO:0000313" key="7">
    <source>
        <dbReference type="EMBL" id="EIT69540.1"/>
    </source>
</evidence>
<evidence type="ECO:0000256" key="4">
    <source>
        <dbReference type="ARBA" id="ARBA00022795"/>
    </source>
</evidence>
<dbReference type="InterPro" id="IPR003713">
    <property type="entry name" value="FliS"/>
</dbReference>
<dbReference type="InterPro" id="IPR036584">
    <property type="entry name" value="FliS_sf"/>
</dbReference>